<sequence length="122" mass="13867">MRTLPSEPDYLSMINKMLQILDPLRLSDSYKFSLVATVMNYVISFELDRYEMNRLNVAMQDESAGGAPSMFKQSLDLLTGSGPNIIKRMHENQIFNELGSTDMFHMGLDAIVRGIEQLAMQE</sequence>
<dbReference type="Gene3D" id="1.10.357.10">
    <property type="entry name" value="Tetracycline Repressor, domain 2"/>
    <property type="match status" value="1"/>
</dbReference>
<keyword evidence="1" id="KW-0805">Transcription regulation</keyword>
<dbReference type="RefSeq" id="WP_328280726.1">
    <property type="nucleotide sequence ID" value="NZ_JARTLD010000052.1"/>
</dbReference>
<dbReference type="Pfam" id="PF02909">
    <property type="entry name" value="TetR_C_1"/>
    <property type="match status" value="1"/>
</dbReference>
<evidence type="ECO:0000256" key="1">
    <source>
        <dbReference type="ARBA" id="ARBA00023015"/>
    </source>
</evidence>
<comment type="caution">
    <text evidence="4">The sequence shown here is derived from an EMBL/GenBank/DDBJ whole genome shotgun (WGS) entry which is preliminary data.</text>
</comment>
<accession>A0ABU6PXK9</accession>
<protein>
    <submittedName>
        <fullName evidence="4">TetR/AcrR family transcriptional regulator C-terminal domain-containing protein</fullName>
    </submittedName>
</protein>
<dbReference type="EMBL" id="JARTLD010000052">
    <property type="protein sequence ID" value="MED5019619.1"/>
    <property type="molecule type" value="Genomic_DNA"/>
</dbReference>
<proteinExistence type="predicted"/>
<keyword evidence="2" id="KW-0804">Transcription</keyword>
<dbReference type="InterPro" id="IPR004111">
    <property type="entry name" value="Repressor_TetR_C"/>
</dbReference>
<dbReference type="InterPro" id="IPR036271">
    <property type="entry name" value="Tet_transcr_reg_TetR-rel_C_sf"/>
</dbReference>
<name>A0ABU6PXK9_9BACL</name>
<keyword evidence="5" id="KW-1185">Reference proteome</keyword>
<evidence type="ECO:0000313" key="4">
    <source>
        <dbReference type="EMBL" id="MED5019619.1"/>
    </source>
</evidence>
<evidence type="ECO:0000259" key="3">
    <source>
        <dbReference type="Pfam" id="PF02909"/>
    </source>
</evidence>
<organism evidence="4 5">
    <name type="scientific">Paenibacillus chibensis</name>
    <dbReference type="NCBI Taxonomy" id="59846"/>
    <lineage>
        <taxon>Bacteria</taxon>
        <taxon>Bacillati</taxon>
        <taxon>Bacillota</taxon>
        <taxon>Bacilli</taxon>
        <taxon>Bacillales</taxon>
        <taxon>Paenibacillaceae</taxon>
        <taxon>Paenibacillus</taxon>
    </lineage>
</organism>
<feature type="domain" description="Tetracycline repressor TetR C-terminal" evidence="3">
    <location>
        <begin position="5"/>
        <end position="117"/>
    </location>
</feature>
<dbReference type="Proteomes" id="UP001343257">
    <property type="component" value="Unassembled WGS sequence"/>
</dbReference>
<reference evidence="4 5" key="1">
    <citation type="submission" date="2023-03" db="EMBL/GenBank/DDBJ databases">
        <title>Bacillus Genome Sequencing.</title>
        <authorList>
            <person name="Dunlap C."/>
        </authorList>
    </citation>
    <scope>NUCLEOTIDE SEQUENCE [LARGE SCALE GENOMIC DNA]</scope>
    <source>
        <strain evidence="4 5">NRS-52</strain>
    </source>
</reference>
<gene>
    <name evidence="4" type="ORF">P9847_20190</name>
</gene>
<evidence type="ECO:0000256" key="2">
    <source>
        <dbReference type="ARBA" id="ARBA00023163"/>
    </source>
</evidence>
<dbReference type="SUPFAM" id="SSF48498">
    <property type="entry name" value="Tetracyclin repressor-like, C-terminal domain"/>
    <property type="match status" value="1"/>
</dbReference>
<evidence type="ECO:0000313" key="5">
    <source>
        <dbReference type="Proteomes" id="UP001343257"/>
    </source>
</evidence>